<evidence type="ECO:0000256" key="1">
    <source>
        <dbReference type="SAM" id="MobiDB-lite"/>
    </source>
</evidence>
<feature type="region of interest" description="Disordered" evidence="1">
    <location>
        <begin position="163"/>
        <end position="190"/>
    </location>
</feature>
<dbReference type="EMBL" id="JBBMQO010000003">
    <property type="protein sequence ID" value="MEM5501329.1"/>
    <property type="molecule type" value="Genomic_DNA"/>
</dbReference>
<accession>A0ABU9T6D8</accession>
<evidence type="ECO:0000313" key="3">
    <source>
        <dbReference type="Proteomes" id="UP001477870"/>
    </source>
</evidence>
<feature type="compositionally biased region" description="Pro residues" evidence="1">
    <location>
        <begin position="178"/>
        <end position="187"/>
    </location>
</feature>
<dbReference type="RefSeq" id="WP_342847852.1">
    <property type="nucleotide sequence ID" value="NZ_JBBMQO010000003.1"/>
</dbReference>
<name>A0ABU9T6D8_9HYPH</name>
<evidence type="ECO:0000313" key="2">
    <source>
        <dbReference type="EMBL" id="MEM5501329.1"/>
    </source>
</evidence>
<reference evidence="2 3" key="1">
    <citation type="submission" date="2024-03" db="EMBL/GenBank/DDBJ databases">
        <title>Community enrichment and isolation of bacterial strains for fucoidan degradation.</title>
        <authorList>
            <person name="Sichert A."/>
        </authorList>
    </citation>
    <scope>NUCLEOTIDE SEQUENCE [LARGE SCALE GENOMIC DNA]</scope>
    <source>
        <strain evidence="2 3">AS62</strain>
    </source>
</reference>
<organism evidence="2 3">
    <name type="scientific">Ahrensia kielensis</name>
    <dbReference type="NCBI Taxonomy" id="76980"/>
    <lineage>
        <taxon>Bacteria</taxon>
        <taxon>Pseudomonadati</taxon>
        <taxon>Pseudomonadota</taxon>
        <taxon>Alphaproteobacteria</taxon>
        <taxon>Hyphomicrobiales</taxon>
        <taxon>Ahrensiaceae</taxon>
        <taxon>Ahrensia</taxon>
    </lineage>
</organism>
<keyword evidence="3" id="KW-1185">Reference proteome</keyword>
<comment type="caution">
    <text evidence="2">The sequence shown here is derived from an EMBL/GenBank/DDBJ whole genome shotgun (WGS) entry which is preliminary data.</text>
</comment>
<gene>
    <name evidence="2" type="ORF">WNY59_06965</name>
</gene>
<protein>
    <submittedName>
        <fullName evidence="2">Uncharacterized protein</fullName>
    </submittedName>
</protein>
<sequence length="219" mass="24306">MDWFTAIDINRKALLRIVAALVALVQTGNILPSPVRHQILRVLRPAESAARRLIVLAARFQKSVSGPSVSSISPNLPDFAAFNHATQTPRFKLFDPRKRFDWLDEKAAKQAIKFQARISVIGVSQPLFEAPKQANQDSAALTARLKALQVALGDLPKQAKRLNRQMQKRKTLPAGPKRVPPLRPGLPPGFRQKPNLEADYVLKECHALVIQYTALADTS</sequence>
<proteinExistence type="predicted"/>
<dbReference type="Proteomes" id="UP001477870">
    <property type="component" value="Unassembled WGS sequence"/>
</dbReference>